<reference evidence="1" key="3">
    <citation type="journal article" date="2017" name="Nature">
        <title>Genome sequence of the progenitor of the wheat D genome Aegilops tauschii.</title>
        <authorList>
            <person name="Luo M.C."/>
            <person name="Gu Y.Q."/>
            <person name="Puiu D."/>
            <person name="Wang H."/>
            <person name="Twardziok S.O."/>
            <person name="Deal K.R."/>
            <person name="Huo N."/>
            <person name="Zhu T."/>
            <person name="Wang L."/>
            <person name="Wang Y."/>
            <person name="McGuire P.E."/>
            <person name="Liu S."/>
            <person name="Long H."/>
            <person name="Ramasamy R.K."/>
            <person name="Rodriguez J.C."/>
            <person name="Van S.L."/>
            <person name="Yuan L."/>
            <person name="Wang Z."/>
            <person name="Xia Z."/>
            <person name="Xiao L."/>
            <person name="Anderson O.D."/>
            <person name="Ouyang S."/>
            <person name="Liang Y."/>
            <person name="Zimin A.V."/>
            <person name="Pertea G."/>
            <person name="Qi P."/>
            <person name="Bennetzen J.L."/>
            <person name="Dai X."/>
            <person name="Dawson M.W."/>
            <person name="Muller H.G."/>
            <person name="Kugler K."/>
            <person name="Rivarola-Duarte L."/>
            <person name="Spannagl M."/>
            <person name="Mayer K.F.X."/>
            <person name="Lu F.H."/>
            <person name="Bevan M.W."/>
            <person name="Leroy P."/>
            <person name="Li P."/>
            <person name="You F.M."/>
            <person name="Sun Q."/>
            <person name="Liu Z."/>
            <person name="Lyons E."/>
            <person name="Wicker T."/>
            <person name="Salzberg S.L."/>
            <person name="Devos K.M."/>
            <person name="Dvorak J."/>
        </authorList>
    </citation>
    <scope>NUCLEOTIDE SEQUENCE [LARGE SCALE GENOMIC DNA]</scope>
    <source>
        <strain evidence="1">cv. AL8/78</strain>
    </source>
</reference>
<protein>
    <submittedName>
        <fullName evidence="1">Uncharacterized protein</fullName>
    </submittedName>
</protein>
<dbReference type="Proteomes" id="UP000015105">
    <property type="component" value="Chromosome 1D"/>
</dbReference>
<reference evidence="2" key="2">
    <citation type="journal article" date="2017" name="Nat. Plants">
        <title>The Aegilops tauschii genome reveals multiple impacts of transposons.</title>
        <authorList>
            <person name="Zhao G."/>
            <person name="Zou C."/>
            <person name="Li K."/>
            <person name="Wang K."/>
            <person name="Li T."/>
            <person name="Gao L."/>
            <person name="Zhang X."/>
            <person name="Wang H."/>
            <person name="Yang Z."/>
            <person name="Liu X."/>
            <person name="Jiang W."/>
            <person name="Mao L."/>
            <person name="Kong X."/>
            <person name="Jiao Y."/>
            <person name="Jia J."/>
        </authorList>
    </citation>
    <scope>NUCLEOTIDE SEQUENCE [LARGE SCALE GENOMIC DNA]</scope>
    <source>
        <strain evidence="2">cv. AL8/78</strain>
    </source>
</reference>
<sequence length="60" mass="6913">MEVCSGESWKKMKGWLKANIIFLFQFLEAGLEPVKAPLSSVDCSFAVLIYSRKLWYAVWP</sequence>
<dbReference type="Gramene" id="AET1Gv20870100.13">
    <property type="protein sequence ID" value="AET1Gv20870100.13"/>
    <property type="gene ID" value="AET1Gv20870100"/>
</dbReference>
<dbReference type="AlphaFoldDB" id="A0A452ZPN7"/>
<name>A0A452ZPN7_AEGTS</name>
<reference evidence="1" key="4">
    <citation type="submission" date="2019-03" db="UniProtKB">
        <authorList>
            <consortium name="EnsemblPlants"/>
        </authorList>
    </citation>
    <scope>IDENTIFICATION</scope>
</reference>
<keyword evidence="2" id="KW-1185">Reference proteome</keyword>
<proteinExistence type="predicted"/>
<evidence type="ECO:0000313" key="1">
    <source>
        <dbReference type="EnsemblPlants" id="AET1Gv20870100.13"/>
    </source>
</evidence>
<reference evidence="2" key="1">
    <citation type="journal article" date="2014" name="Science">
        <title>Ancient hybridizations among the ancestral genomes of bread wheat.</title>
        <authorList>
            <consortium name="International Wheat Genome Sequencing Consortium,"/>
            <person name="Marcussen T."/>
            <person name="Sandve S.R."/>
            <person name="Heier L."/>
            <person name="Spannagl M."/>
            <person name="Pfeifer M."/>
            <person name="Jakobsen K.S."/>
            <person name="Wulff B.B."/>
            <person name="Steuernagel B."/>
            <person name="Mayer K.F."/>
            <person name="Olsen O.A."/>
        </authorList>
    </citation>
    <scope>NUCLEOTIDE SEQUENCE [LARGE SCALE GENOMIC DNA]</scope>
    <source>
        <strain evidence="2">cv. AL8/78</strain>
    </source>
</reference>
<reference evidence="1" key="5">
    <citation type="journal article" date="2021" name="G3 (Bethesda)">
        <title>Aegilops tauschii genome assembly Aet v5.0 features greater sequence contiguity and improved annotation.</title>
        <authorList>
            <person name="Wang L."/>
            <person name="Zhu T."/>
            <person name="Rodriguez J.C."/>
            <person name="Deal K.R."/>
            <person name="Dubcovsky J."/>
            <person name="McGuire P.E."/>
            <person name="Lux T."/>
            <person name="Spannagl M."/>
            <person name="Mayer K.F.X."/>
            <person name="Baldrich P."/>
            <person name="Meyers B.C."/>
            <person name="Huo N."/>
            <person name="Gu Y.Q."/>
            <person name="Zhou H."/>
            <person name="Devos K.M."/>
            <person name="Bennetzen J.L."/>
            <person name="Unver T."/>
            <person name="Budak H."/>
            <person name="Gulick P.J."/>
            <person name="Galiba G."/>
            <person name="Kalapos B."/>
            <person name="Nelson D.R."/>
            <person name="Li P."/>
            <person name="You F.M."/>
            <person name="Luo M.C."/>
            <person name="Dvorak J."/>
        </authorList>
    </citation>
    <scope>NUCLEOTIDE SEQUENCE [LARGE SCALE GENOMIC DNA]</scope>
    <source>
        <strain evidence="1">cv. AL8/78</strain>
    </source>
</reference>
<accession>A0A452ZPN7</accession>
<organism evidence="1 2">
    <name type="scientific">Aegilops tauschii subsp. strangulata</name>
    <name type="common">Goatgrass</name>
    <dbReference type="NCBI Taxonomy" id="200361"/>
    <lineage>
        <taxon>Eukaryota</taxon>
        <taxon>Viridiplantae</taxon>
        <taxon>Streptophyta</taxon>
        <taxon>Embryophyta</taxon>
        <taxon>Tracheophyta</taxon>
        <taxon>Spermatophyta</taxon>
        <taxon>Magnoliopsida</taxon>
        <taxon>Liliopsida</taxon>
        <taxon>Poales</taxon>
        <taxon>Poaceae</taxon>
        <taxon>BOP clade</taxon>
        <taxon>Pooideae</taxon>
        <taxon>Triticodae</taxon>
        <taxon>Triticeae</taxon>
        <taxon>Triticinae</taxon>
        <taxon>Aegilops</taxon>
    </lineage>
</organism>
<evidence type="ECO:0000313" key="2">
    <source>
        <dbReference type="Proteomes" id="UP000015105"/>
    </source>
</evidence>
<dbReference type="EnsemblPlants" id="AET1Gv20870100.13">
    <property type="protein sequence ID" value="AET1Gv20870100.13"/>
    <property type="gene ID" value="AET1Gv20870100"/>
</dbReference>